<proteinExistence type="inferred from homology"/>
<keyword evidence="12" id="KW-1185">Reference proteome</keyword>
<keyword evidence="6" id="KW-0029">Amino-acid transport</keyword>
<keyword evidence="5 9" id="KW-0812">Transmembrane</keyword>
<evidence type="ECO:0000256" key="7">
    <source>
        <dbReference type="ARBA" id="ARBA00022989"/>
    </source>
</evidence>
<dbReference type="Proteomes" id="UP000761264">
    <property type="component" value="Unassembled WGS sequence"/>
</dbReference>
<accession>A0A967EZP7</accession>
<evidence type="ECO:0000256" key="5">
    <source>
        <dbReference type="ARBA" id="ARBA00022692"/>
    </source>
</evidence>
<keyword evidence="4" id="KW-1003">Cell membrane</keyword>
<dbReference type="SUPFAM" id="SSF161098">
    <property type="entry name" value="MetI-like"/>
    <property type="match status" value="1"/>
</dbReference>
<dbReference type="GO" id="GO:0006865">
    <property type="term" value="P:amino acid transport"/>
    <property type="evidence" value="ECO:0007669"/>
    <property type="project" value="UniProtKB-KW"/>
</dbReference>
<evidence type="ECO:0000256" key="2">
    <source>
        <dbReference type="ARBA" id="ARBA00010072"/>
    </source>
</evidence>
<evidence type="ECO:0000256" key="6">
    <source>
        <dbReference type="ARBA" id="ARBA00022970"/>
    </source>
</evidence>
<evidence type="ECO:0000256" key="3">
    <source>
        <dbReference type="ARBA" id="ARBA00022448"/>
    </source>
</evidence>
<feature type="transmembrane region" description="Helical" evidence="9">
    <location>
        <begin position="188"/>
        <end position="212"/>
    </location>
</feature>
<name>A0A967EZP7_9PROT</name>
<dbReference type="RefSeq" id="WP_167227059.1">
    <property type="nucleotide sequence ID" value="NZ_JAAQPH010000014.1"/>
</dbReference>
<dbReference type="GO" id="GO:0043190">
    <property type="term" value="C:ATP-binding cassette (ABC) transporter complex"/>
    <property type="evidence" value="ECO:0007669"/>
    <property type="project" value="InterPro"/>
</dbReference>
<dbReference type="InterPro" id="IPR035906">
    <property type="entry name" value="MetI-like_sf"/>
</dbReference>
<gene>
    <name evidence="11" type="ORF">HBA54_17740</name>
</gene>
<reference evidence="11" key="1">
    <citation type="submission" date="2020-03" db="EMBL/GenBank/DDBJ databases">
        <title>Genome of Pelagibius litoralis DSM 21314T.</title>
        <authorList>
            <person name="Wang G."/>
        </authorList>
    </citation>
    <scope>NUCLEOTIDE SEQUENCE</scope>
    <source>
        <strain evidence="11">DSM 21314</strain>
    </source>
</reference>
<dbReference type="Pfam" id="PF00528">
    <property type="entry name" value="BPD_transp_1"/>
    <property type="match status" value="1"/>
</dbReference>
<evidence type="ECO:0000313" key="12">
    <source>
        <dbReference type="Proteomes" id="UP000761264"/>
    </source>
</evidence>
<dbReference type="EMBL" id="JAAQPH010000014">
    <property type="protein sequence ID" value="NIA70443.1"/>
    <property type="molecule type" value="Genomic_DNA"/>
</dbReference>
<dbReference type="GO" id="GO:0022857">
    <property type="term" value="F:transmembrane transporter activity"/>
    <property type="evidence" value="ECO:0007669"/>
    <property type="project" value="InterPro"/>
</dbReference>
<keyword evidence="3 9" id="KW-0813">Transport</keyword>
<evidence type="ECO:0000313" key="11">
    <source>
        <dbReference type="EMBL" id="NIA70443.1"/>
    </source>
</evidence>
<feature type="transmembrane region" description="Helical" evidence="9">
    <location>
        <begin position="126"/>
        <end position="145"/>
    </location>
</feature>
<sequence length="256" mass="27822">MTSIAMAGGAVRASIDVKERYWRLTLLAVVLWAAWMARDLGWAVVWESAPFLLKGLAISWVLALTSIGLGALAAVPLAVARVYGPVGLRHAAVAVIEVVRATPELMIVFWIFFAFPALIGQAVSNWTAAVAALSVIAAAYLAEVIRGGLYSVPKEQWDAALSAGLSRGQAFVYVVLPQALRNMVPALVAQLVSLFKTTSLVYVIGVIEFFRAVTIVNNSAFAPYALYLTMAVGYFLCCWLLTWVVHRFDPKYLLVE</sequence>
<keyword evidence="8 9" id="KW-0472">Membrane</keyword>
<comment type="similarity">
    <text evidence="2">Belongs to the binding-protein-dependent transport system permease family. HisMQ subfamily.</text>
</comment>
<feature type="domain" description="ABC transmembrane type-1" evidence="10">
    <location>
        <begin position="56"/>
        <end position="245"/>
    </location>
</feature>
<evidence type="ECO:0000256" key="9">
    <source>
        <dbReference type="RuleBase" id="RU363032"/>
    </source>
</evidence>
<evidence type="ECO:0000256" key="4">
    <source>
        <dbReference type="ARBA" id="ARBA00022475"/>
    </source>
</evidence>
<keyword evidence="7 9" id="KW-1133">Transmembrane helix</keyword>
<evidence type="ECO:0000256" key="8">
    <source>
        <dbReference type="ARBA" id="ARBA00023136"/>
    </source>
</evidence>
<dbReference type="NCBIfam" id="TIGR01726">
    <property type="entry name" value="HEQRo_perm_3TM"/>
    <property type="match status" value="1"/>
</dbReference>
<organism evidence="11 12">
    <name type="scientific">Pelagibius litoralis</name>
    <dbReference type="NCBI Taxonomy" id="374515"/>
    <lineage>
        <taxon>Bacteria</taxon>
        <taxon>Pseudomonadati</taxon>
        <taxon>Pseudomonadota</taxon>
        <taxon>Alphaproteobacteria</taxon>
        <taxon>Rhodospirillales</taxon>
        <taxon>Rhodovibrionaceae</taxon>
        <taxon>Pelagibius</taxon>
    </lineage>
</organism>
<dbReference type="InterPro" id="IPR010065">
    <property type="entry name" value="AA_ABC_transptr_permease_3TM"/>
</dbReference>
<protein>
    <submittedName>
        <fullName evidence="11">Amino acid ABC transporter permease</fullName>
    </submittedName>
</protein>
<feature type="transmembrane region" description="Helical" evidence="9">
    <location>
        <begin position="101"/>
        <end position="120"/>
    </location>
</feature>
<comment type="subcellular location">
    <subcellularLocation>
        <location evidence="1">Cell inner membrane</location>
        <topology evidence="1">Multi-pass membrane protein</topology>
    </subcellularLocation>
    <subcellularLocation>
        <location evidence="9">Cell membrane</location>
        <topology evidence="9">Multi-pass membrane protein</topology>
    </subcellularLocation>
</comment>
<feature type="transmembrane region" description="Helical" evidence="9">
    <location>
        <begin position="21"/>
        <end position="37"/>
    </location>
</feature>
<feature type="transmembrane region" description="Helical" evidence="9">
    <location>
        <begin position="224"/>
        <end position="245"/>
    </location>
</feature>
<evidence type="ECO:0000256" key="1">
    <source>
        <dbReference type="ARBA" id="ARBA00004429"/>
    </source>
</evidence>
<evidence type="ECO:0000259" key="10">
    <source>
        <dbReference type="PROSITE" id="PS50928"/>
    </source>
</evidence>
<dbReference type="Gene3D" id="1.10.3720.10">
    <property type="entry name" value="MetI-like"/>
    <property type="match status" value="1"/>
</dbReference>
<dbReference type="PANTHER" id="PTHR30614:SF0">
    <property type="entry name" value="L-CYSTINE TRANSPORT SYSTEM PERMEASE PROTEIN TCYL"/>
    <property type="match status" value="1"/>
</dbReference>
<dbReference type="CDD" id="cd06261">
    <property type="entry name" value="TM_PBP2"/>
    <property type="match status" value="1"/>
</dbReference>
<dbReference type="PANTHER" id="PTHR30614">
    <property type="entry name" value="MEMBRANE COMPONENT OF AMINO ACID ABC TRANSPORTER"/>
    <property type="match status" value="1"/>
</dbReference>
<dbReference type="InterPro" id="IPR000515">
    <property type="entry name" value="MetI-like"/>
</dbReference>
<dbReference type="AlphaFoldDB" id="A0A967EZP7"/>
<dbReference type="PROSITE" id="PS50928">
    <property type="entry name" value="ABC_TM1"/>
    <property type="match status" value="1"/>
</dbReference>
<dbReference type="InterPro" id="IPR043429">
    <property type="entry name" value="ArtM/GltK/GlnP/TcyL/YhdX-like"/>
</dbReference>
<feature type="transmembrane region" description="Helical" evidence="9">
    <location>
        <begin position="57"/>
        <end position="80"/>
    </location>
</feature>
<comment type="caution">
    <text evidence="11">The sequence shown here is derived from an EMBL/GenBank/DDBJ whole genome shotgun (WGS) entry which is preliminary data.</text>
</comment>